<evidence type="ECO:0000313" key="3">
    <source>
        <dbReference type="Proteomes" id="UP001489004"/>
    </source>
</evidence>
<reference evidence="2 3" key="1">
    <citation type="journal article" date="2024" name="Nat. Commun.">
        <title>Phylogenomics reveals the evolutionary origins of lichenization in chlorophyte algae.</title>
        <authorList>
            <person name="Puginier C."/>
            <person name="Libourel C."/>
            <person name="Otte J."/>
            <person name="Skaloud P."/>
            <person name="Haon M."/>
            <person name="Grisel S."/>
            <person name="Petersen M."/>
            <person name="Berrin J.G."/>
            <person name="Delaux P.M."/>
            <person name="Dal Grande F."/>
            <person name="Keller J."/>
        </authorList>
    </citation>
    <scope>NUCLEOTIDE SEQUENCE [LARGE SCALE GENOMIC DNA]</scope>
    <source>
        <strain evidence="2 3">SAG 2043</strain>
    </source>
</reference>
<name>A0AAW1R421_9CHLO</name>
<organism evidence="2 3">
    <name type="scientific">[Myrmecia] bisecta</name>
    <dbReference type="NCBI Taxonomy" id="41462"/>
    <lineage>
        <taxon>Eukaryota</taxon>
        <taxon>Viridiplantae</taxon>
        <taxon>Chlorophyta</taxon>
        <taxon>core chlorophytes</taxon>
        <taxon>Trebouxiophyceae</taxon>
        <taxon>Trebouxiales</taxon>
        <taxon>Trebouxiaceae</taxon>
        <taxon>Myrmecia</taxon>
    </lineage>
</organism>
<accession>A0AAW1R421</accession>
<dbReference type="Pfam" id="PF12680">
    <property type="entry name" value="SnoaL_2"/>
    <property type="match status" value="1"/>
</dbReference>
<dbReference type="SUPFAM" id="SSF54427">
    <property type="entry name" value="NTF2-like"/>
    <property type="match status" value="1"/>
</dbReference>
<evidence type="ECO:0000259" key="1">
    <source>
        <dbReference type="Pfam" id="PF12680"/>
    </source>
</evidence>
<dbReference type="Proteomes" id="UP001489004">
    <property type="component" value="Unassembled WGS sequence"/>
</dbReference>
<dbReference type="AlphaFoldDB" id="A0AAW1R421"/>
<dbReference type="EMBL" id="JALJOR010000001">
    <property type="protein sequence ID" value="KAK9828472.1"/>
    <property type="molecule type" value="Genomic_DNA"/>
</dbReference>
<comment type="caution">
    <text evidence="2">The sequence shown here is derived from an EMBL/GenBank/DDBJ whole genome shotgun (WGS) entry which is preliminary data.</text>
</comment>
<dbReference type="InterPro" id="IPR037401">
    <property type="entry name" value="SnoaL-like"/>
</dbReference>
<dbReference type="InterPro" id="IPR032710">
    <property type="entry name" value="NTF2-like_dom_sf"/>
</dbReference>
<keyword evidence="3" id="KW-1185">Reference proteome</keyword>
<dbReference type="Gene3D" id="3.10.450.50">
    <property type="match status" value="1"/>
</dbReference>
<proteinExistence type="predicted"/>
<feature type="domain" description="SnoaL-like" evidence="1">
    <location>
        <begin position="19"/>
        <end position="137"/>
    </location>
</feature>
<sequence>MYVVAAVVCWSRSAMDVVNRAVNRLYNQDMDGLLAMCAEDVDWWVMGKEAGIPWAGGFKGKPGVKEYMQLFDKHAKLEGYVVEELFTDKEDGLVTVIVRCDIARKTADGGADLTGRGIAVVPSASVWAVDKHEHIVKYEEYLDTWLVAEILKRPSGAAQARAGS</sequence>
<protein>
    <recommendedName>
        <fullName evidence="1">SnoaL-like domain-containing protein</fullName>
    </recommendedName>
</protein>
<evidence type="ECO:0000313" key="2">
    <source>
        <dbReference type="EMBL" id="KAK9828472.1"/>
    </source>
</evidence>
<gene>
    <name evidence="2" type="ORF">WJX72_000164</name>
</gene>